<evidence type="ECO:0000313" key="2">
    <source>
        <dbReference type="Proteomes" id="UP000235777"/>
    </source>
</evidence>
<dbReference type="Pfam" id="PF05717">
    <property type="entry name" value="TnpB_IS66"/>
    <property type="match status" value="1"/>
</dbReference>
<accession>A0A2N7X3E4</accession>
<dbReference type="RefSeq" id="WP_018443829.1">
    <property type="nucleotide sequence ID" value="NZ_KB890217.1"/>
</dbReference>
<proteinExistence type="predicted"/>
<evidence type="ECO:0000313" key="1">
    <source>
        <dbReference type="EMBL" id="PMS36269.1"/>
    </source>
</evidence>
<dbReference type="OrthoDB" id="9801450at2"/>
<reference evidence="1 2" key="1">
    <citation type="submission" date="2018-01" db="EMBL/GenBank/DDBJ databases">
        <title>Whole genome analyses suggest that Burkholderia sensu lato contains two further novel genera in the rhizoxinica-symbiotica group Mycetohabitans gen. nov., and Trinickia gen. nov.: implications for the evolution of diazotrophy and nodulation in the Burkholderiaceae.</title>
        <authorList>
            <person name="Estrada-de los Santos P."/>
            <person name="Palmer M."/>
            <person name="Chavez-Ramirez B."/>
            <person name="Beukes C."/>
            <person name="Steenkamp E.T."/>
            <person name="Hirsch A.M."/>
            <person name="Manyaka P."/>
            <person name="Maluk M."/>
            <person name="Lafos M."/>
            <person name="Crook M."/>
            <person name="Gross E."/>
            <person name="Simon M.F."/>
            <person name="Bueno dos Reis Junior F."/>
            <person name="Poole P.S."/>
            <person name="Venter S.N."/>
            <person name="James E.K."/>
        </authorList>
    </citation>
    <scope>NUCLEOTIDE SEQUENCE [LARGE SCALE GENOMIC DNA]</scope>
    <source>
        <strain evidence="1 2">JPY 581</strain>
    </source>
</reference>
<dbReference type="PANTHER" id="PTHR36455:SF1">
    <property type="entry name" value="BLR8292 PROTEIN"/>
    <property type="match status" value="1"/>
</dbReference>
<dbReference type="PANTHER" id="PTHR36455">
    <property type="match status" value="1"/>
</dbReference>
<dbReference type="Proteomes" id="UP000235777">
    <property type="component" value="Unassembled WGS sequence"/>
</dbReference>
<gene>
    <name evidence="1" type="ORF">C0Z20_12290</name>
</gene>
<dbReference type="NCBIfam" id="NF033819">
    <property type="entry name" value="IS66_TnpB"/>
    <property type="match status" value="1"/>
</dbReference>
<evidence type="ECO:0008006" key="3">
    <source>
        <dbReference type="Google" id="ProtNLM"/>
    </source>
</evidence>
<dbReference type="AlphaFoldDB" id="A0A2N7X3E4"/>
<sequence length="115" mass="12701">MIGLPAGTRVWLAAGATDMRAGFNSLAAKVQTVLERDPFSGHVFVFRGKRGDLLKVLWWSGDGMCLLMKRLEKGRFIWPQADSGVICLSPAQLSMLLEGIDWRQPTRTARPTSAL</sequence>
<dbReference type="STRING" id="863227.GCA_000373005_05221"/>
<keyword evidence="2" id="KW-1185">Reference proteome</keyword>
<name>A0A2N7X3E4_9BURK</name>
<organism evidence="1 2">
    <name type="scientific">Trinickia symbiotica</name>
    <dbReference type="NCBI Taxonomy" id="863227"/>
    <lineage>
        <taxon>Bacteria</taxon>
        <taxon>Pseudomonadati</taxon>
        <taxon>Pseudomonadota</taxon>
        <taxon>Betaproteobacteria</taxon>
        <taxon>Burkholderiales</taxon>
        <taxon>Burkholderiaceae</taxon>
        <taxon>Trinickia</taxon>
    </lineage>
</organism>
<comment type="caution">
    <text evidence="1">The sequence shown here is derived from an EMBL/GenBank/DDBJ whole genome shotgun (WGS) entry which is preliminary data.</text>
</comment>
<dbReference type="EMBL" id="PNYC01000007">
    <property type="protein sequence ID" value="PMS36269.1"/>
    <property type="molecule type" value="Genomic_DNA"/>
</dbReference>
<protein>
    <recommendedName>
        <fullName evidence="3">Transposase</fullName>
    </recommendedName>
</protein>
<dbReference type="InterPro" id="IPR008878">
    <property type="entry name" value="Transposase_IS66_Orf2"/>
</dbReference>